<gene>
    <name evidence="2" type="ORF">IAQ69_12610</name>
</gene>
<dbReference type="InterPro" id="IPR008964">
    <property type="entry name" value="Invasin/intimin_cell_adhesion"/>
</dbReference>
<accession>A0A7T7WHH0</accession>
<evidence type="ECO:0000256" key="1">
    <source>
        <dbReference type="SAM" id="SignalP"/>
    </source>
</evidence>
<dbReference type="PROSITE" id="PS51257">
    <property type="entry name" value="PROKAR_LIPOPROTEIN"/>
    <property type="match status" value="1"/>
</dbReference>
<dbReference type="Proteomes" id="UP000596079">
    <property type="component" value="Chromosome"/>
</dbReference>
<feature type="chain" id="PRO_5032280725" description="Big-1 domain-containing protein" evidence="1">
    <location>
        <begin position="21"/>
        <end position="665"/>
    </location>
</feature>
<organism evidence="2 3">
    <name type="scientific">Acinetobacter variabilis</name>
    <dbReference type="NCBI Taxonomy" id="70346"/>
    <lineage>
        <taxon>Bacteria</taxon>
        <taxon>Pseudomonadati</taxon>
        <taxon>Pseudomonadota</taxon>
        <taxon>Gammaproteobacteria</taxon>
        <taxon>Moraxellales</taxon>
        <taxon>Moraxellaceae</taxon>
        <taxon>Acinetobacter</taxon>
    </lineage>
</organism>
<evidence type="ECO:0000313" key="2">
    <source>
        <dbReference type="EMBL" id="QQN87677.1"/>
    </source>
</evidence>
<keyword evidence="1" id="KW-0732">Signal</keyword>
<dbReference type="EMBL" id="CP060811">
    <property type="protein sequence ID" value="QQN87677.1"/>
    <property type="molecule type" value="Genomic_DNA"/>
</dbReference>
<sequence>MISKQLSMKLSALTLALMLAGCGGGGSDGYYNSGSNSGNTGGGSDNGIENPEVSKLNISNVEIIDENGKITTVITSAGAIAQVKVTDENKSPLSGVLVTFSGEGIAFSTSNASVLTDMNGVAVIAIKPVDDQITGAYKISAAAEMNENTAQSAATNFTIGQLQTKFDNVKLESTSIEAGGSVRLTANTVDKNTGVLLNNIKVNFEAECGTFSTNEIFSNQGIVETIYTAISSGGQLCTGTQKLTLLANNGAVTTTQNVNINAIKANSIVYTSGELKLGILSSGSSSSGKVEFTVYSNNIPARNQDVNVELVYAPNDFSFVSLNNKTSKIIKSDDQGRVIVDVFPGSIPGPVEIKATLVSDSQVTALSKDVSVATGRVTQNGFSLSVSKNALQWNVDGDKATITARLRDRVGNKVPDGTVVSFNTEGGSITPNCSTVNGECSVELQTQDPRPADNRVTVLAYVEGDKSYIDKNSDNLYTAGIDELTSNIGDFFRDDNENNIFENALGEFLYKRGAIGNTCTPSSITQPNIQGTCNQNLQAVIRQQLIFAFSYDTPTVVDEKITDRAKFSFNVFGNNAQSVPMPTGTVVSVTAEDNTKDNEKSCTAELWSGNATVPNVFNLLTPNSFKTSSQVYYEYKLKDCDERDSLILSITAPNGKVRKKEYILN</sequence>
<protein>
    <recommendedName>
        <fullName evidence="4">Big-1 domain-containing protein</fullName>
    </recommendedName>
</protein>
<feature type="signal peptide" evidence="1">
    <location>
        <begin position="1"/>
        <end position="20"/>
    </location>
</feature>
<dbReference type="RefSeq" id="WP_200229016.1">
    <property type="nucleotide sequence ID" value="NZ_CP060811.1"/>
</dbReference>
<dbReference type="AlphaFoldDB" id="A0A7T7WHH0"/>
<reference evidence="2 3" key="1">
    <citation type="submission" date="2020-08" db="EMBL/GenBank/DDBJ databases">
        <title>Emergence of ISAba1-mediated novel tet(X) in Acinetobacter variabilis from a chicken farm.</title>
        <authorList>
            <person name="Peng K."/>
            <person name="Li R."/>
        </authorList>
    </citation>
    <scope>NUCLEOTIDE SEQUENCE [LARGE SCALE GENOMIC DNA]</scope>
    <source>
        <strain evidence="2 3">XM9F202-2</strain>
    </source>
</reference>
<proteinExistence type="predicted"/>
<dbReference type="SUPFAM" id="SSF49373">
    <property type="entry name" value="Invasin/intimin cell-adhesion fragments"/>
    <property type="match status" value="1"/>
</dbReference>
<name>A0A7T7WHH0_9GAMM</name>
<dbReference type="InterPro" id="IPR013783">
    <property type="entry name" value="Ig-like_fold"/>
</dbReference>
<evidence type="ECO:0000313" key="3">
    <source>
        <dbReference type="Proteomes" id="UP000596079"/>
    </source>
</evidence>
<dbReference type="Gene3D" id="2.60.40.10">
    <property type="entry name" value="Immunoglobulins"/>
    <property type="match status" value="2"/>
</dbReference>
<evidence type="ECO:0008006" key="4">
    <source>
        <dbReference type="Google" id="ProtNLM"/>
    </source>
</evidence>